<sequence>MPSGSKGLMFLSPVTTLENTSMAASAPAVLKKLLFHSLSPPPPIFHLLRRLSVNNFTTTTTSIPTQTLNSNKKKREKQKRRNSQTAAAAESLVKRRTRSDKEFDEESVLRFGDSATHIPVMLGEVLEVFASRTVLSFVDCTLGAAGHSSAIIQAHPEIQLFVGLDVDPVAHEKAQARIKAMLHGNSFGSTPDLGAHILLRNFKDIKSVLCEVDEKMVVPGADGVLMDLGMSSMQEKSMVN</sequence>
<dbReference type="Proteomes" id="UP001642360">
    <property type="component" value="Unassembled WGS sequence"/>
</dbReference>
<dbReference type="Gene3D" id="3.40.50.150">
    <property type="entry name" value="Vaccinia Virus protein VP39"/>
    <property type="match status" value="1"/>
</dbReference>
<evidence type="ECO:0000256" key="1">
    <source>
        <dbReference type="SAM" id="MobiDB-lite"/>
    </source>
</evidence>
<gene>
    <name evidence="2" type="ORF">ILEXP_LOCUS27131</name>
</gene>
<feature type="region of interest" description="Disordered" evidence="1">
    <location>
        <begin position="60"/>
        <end position="99"/>
    </location>
</feature>
<keyword evidence="3" id="KW-1185">Reference proteome</keyword>
<dbReference type="AlphaFoldDB" id="A0ABC8SUU0"/>
<feature type="compositionally biased region" description="Low complexity" evidence="1">
    <location>
        <begin position="60"/>
        <end position="70"/>
    </location>
</feature>
<evidence type="ECO:0008006" key="4">
    <source>
        <dbReference type="Google" id="ProtNLM"/>
    </source>
</evidence>
<dbReference type="EMBL" id="CAUOFW020003181">
    <property type="protein sequence ID" value="CAK9158487.1"/>
    <property type="molecule type" value="Genomic_DNA"/>
</dbReference>
<dbReference type="Pfam" id="PF01795">
    <property type="entry name" value="Methyltransf_5"/>
    <property type="match status" value="1"/>
</dbReference>
<accession>A0ABC8SUU0</accession>
<evidence type="ECO:0000313" key="3">
    <source>
        <dbReference type="Proteomes" id="UP001642360"/>
    </source>
</evidence>
<comment type="caution">
    <text evidence="2">The sequence shown here is derived from an EMBL/GenBank/DDBJ whole genome shotgun (WGS) entry which is preliminary data.</text>
</comment>
<reference evidence="2 3" key="1">
    <citation type="submission" date="2024-02" db="EMBL/GenBank/DDBJ databases">
        <authorList>
            <person name="Vignale AGUSTIN F."/>
            <person name="Sosa J E."/>
            <person name="Modenutti C."/>
        </authorList>
    </citation>
    <scope>NUCLEOTIDE SEQUENCE [LARGE SCALE GENOMIC DNA]</scope>
</reference>
<dbReference type="InterPro" id="IPR029063">
    <property type="entry name" value="SAM-dependent_MTases_sf"/>
</dbReference>
<protein>
    <recommendedName>
        <fullName evidence="4">MraW methylase family protein</fullName>
    </recommendedName>
</protein>
<evidence type="ECO:0000313" key="2">
    <source>
        <dbReference type="EMBL" id="CAK9158487.1"/>
    </source>
</evidence>
<proteinExistence type="predicted"/>
<feature type="compositionally biased region" description="Basic residues" evidence="1">
    <location>
        <begin position="71"/>
        <end position="82"/>
    </location>
</feature>
<dbReference type="SUPFAM" id="SSF53335">
    <property type="entry name" value="S-adenosyl-L-methionine-dependent methyltransferases"/>
    <property type="match status" value="1"/>
</dbReference>
<name>A0ABC8SUU0_9AQUA</name>
<dbReference type="PANTHER" id="PTHR11265:SF0">
    <property type="entry name" value="12S RRNA N4-METHYLCYTIDINE METHYLTRANSFERASE"/>
    <property type="match status" value="1"/>
</dbReference>
<dbReference type="InterPro" id="IPR002903">
    <property type="entry name" value="RsmH"/>
</dbReference>
<organism evidence="2 3">
    <name type="scientific">Ilex paraguariensis</name>
    <name type="common">yerba mate</name>
    <dbReference type="NCBI Taxonomy" id="185542"/>
    <lineage>
        <taxon>Eukaryota</taxon>
        <taxon>Viridiplantae</taxon>
        <taxon>Streptophyta</taxon>
        <taxon>Embryophyta</taxon>
        <taxon>Tracheophyta</taxon>
        <taxon>Spermatophyta</taxon>
        <taxon>Magnoliopsida</taxon>
        <taxon>eudicotyledons</taxon>
        <taxon>Gunneridae</taxon>
        <taxon>Pentapetalae</taxon>
        <taxon>asterids</taxon>
        <taxon>campanulids</taxon>
        <taxon>Aquifoliales</taxon>
        <taxon>Aquifoliaceae</taxon>
        <taxon>Ilex</taxon>
    </lineage>
</organism>
<dbReference type="PANTHER" id="PTHR11265">
    <property type="entry name" value="S-ADENOSYL-METHYLTRANSFERASE MRAW"/>
    <property type="match status" value="1"/>
</dbReference>